<evidence type="ECO:0000256" key="1">
    <source>
        <dbReference type="ARBA" id="ARBA00001954"/>
    </source>
</evidence>
<evidence type="ECO:0000256" key="4">
    <source>
        <dbReference type="ARBA" id="ARBA00023002"/>
    </source>
</evidence>
<dbReference type="SUPFAM" id="SSF51197">
    <property type="entry name" value="Clavaminate synthase-like"/>
    <property type="match status" value="1"/>
</dbReference>
<dbReference type="InterPro" id="IPR039994">
    <property type="entry name" value="NO66-like"/>
</dbReference>
<dbReference type="InterPro" id="IPR003347">
    <property type="entry name" value="JmjC_dom"/>
</dbReference>
<sequence>MAYRLELDIDAFLMRCWQRKPVLFRQALTDFTDPIKPDELAGLALEEGVASRIVIRDGDSWRGETGPREEYDSLGSENWQLLVQAINHYLPEAQALAQAFRFLPNWRFDDVMASFSVPGGGVGPHIDNYDVFIIQGKGQRRWQVGARGQYAPRTGSSGMSLVEDFTPIIDEVMNPGDILYIPPGYPHSGQTLSPSLSYSVGFRAPSQQELISALADSLIDQDLGQARFTSDGEPDNPASVSKHHQAGMARLVNDMVADPDVWPTLLGTLLSQNRFELALWPPETPLTIAELHKAHDAEATLQRIGGLKVLQVENDAQNRLFLDGQDWTLPASLANEALLLANQERIELPRLTTLIDDVQAADQLLEWLNIGYWYLD</sequence>
<keyword evidence="5" id="KW-0408">Iron</keyword>
<dbReference type="EMBL" id="BAABJZ010000107">
    <property type="protein sequence ID" value="GAA4903728.1"/>
    <property type="molecule type" value="Genomic_DNA"/>
</dbReference>
<dbReference type="CDD" id="cd02208">
    <property type="entry name" value="cupin_RmlC-like"/>
    <property type="match status" value="1"/>
</dbReference>
<accession>A0ABP9FJ87</accession>
<comment type="caution">
    <text evidence="7">The sequence shown here is derived from an EMBL/GenBank/DDBJ whole genome shotgun (WGS) entry which is preliminary data.</text>
</comment>
<dbReference type="RefSeq" id="WP_345337542.1">
    <property type="nucleotide sequence ID" value="NZ_BAABJZ010000107.1"/>
</dbReference>
<dbReference type="Pfam" id="PF08007">
    <property type="entry name" value="JmjC_2"/>
    <property type="match status" value="1"/>
</dbReference>
<dbReference type="PROSITE" id="PS51184">
    <property type="entry name" value="JMJC"/>
    <property type="match status" value="1"/>
</dbReference>
<dbReference type="PANTHER" id="PTHR13096:SF8">
    <property type="entry name" value="RIBOSOMAL OXYGENASE 1"/>
    <property type="match status" value="1"/>
</dbReference>
<evidence type="ECO:0000256" key="2">
    <source>
        <dbReference type="ARBA" id="ARBA00022723"/>
    </source>
</evidence>
<evidence type="ECO:0000313" key="7">
    <source>
        <dbReference type="EMBL" id="GAA4903728.1"/>
    </source>
</evidence>
<keyword evidence="2" id="KW-0479">Metal-binding</keyword>
<dbReference type="SMART" id="SM00558">
    <property type="entry name" value="JmjC"/>
    <property type="match status" value="1"/>
</dbReference>
<evidence type="ECO:0000313" key="8">
    <source>
        <dbReference type="Proteomes" id="UP001499988"/>
    </source>
</evidence>
<proteinExistence type="predicted"/>
<dbReference type="InterPro" id="IPR046799">
    <property type="entry name" value="ROXA-like_wH"/>
</dbReference>
<protein>
    <submittedName>
        <fullName evidence="7">Cupin domain-containing protein</fullName>
    </submittedName>
</protein>
<comment type="cofactor">
    <cofactor evidence="1">
        <name>Fe(2+)</name>
        <dbReference type="ChEBI" id="CHEBI:29033"/>
    </cofactor>
</comment>
<name>A0ABP9FJ87_9GAMM</name>
<dbReference type="Pfam" id="PF20514">
    <property type="entry name" value="WHD_ROXA"/>
    <property type="match status" value="1"/>
</dbReference>
<keyword evidence="4" id="KW-0560">Oxidoreductase</keyword>
<keyword evidence="8" id="KW-1185">Reference proteome</keyword>
<dbReference type="Gene3D" id="2.60.120.650">
    <property type="entry name" value="Cupin"/>
    <property type="match status" value="1"/>
</dbReference>
<dbReference type="Proteomes" id="UP001499988">
    <property type="component" value="Unassembled WGS sequence"/>
</dbReference>
<dbReference type="PANTHER" id="PTHR13096">
    <property type="entry name" value="MINA53 MYC INDUCED NUCLEAR ANTIGEN"/>
    <property type="match status" value="1"/>
</dbReference>
<evidence type="ECO:0000256" key="5">
    <source>
        <dbReference type="ARBA" id="ARBA00023004"/>
    </source>
</evidence>
<evidence type="ECO:0000259" key="6">
    <source>
        <dbReference type="PROSITE" id="PS51184"/>
    </source>
</evidence>
<gene>
    <name evidence="7" type="ORF">GCM10023333_42560</name>
</gene>
<dbReference type="Gene3D" id="3.40.366.30">
    <property type="entry name" value="50S ribosomal protein L16 arginine hydroxylase, Chain A, Domain 2"/>
    <property type="match status" value="1"/>
</dbReference>
<keyword evidence="3" id="KW-0223">Dioxygenase</keyword>
<feature type="domain" description="JmjC" evidence="6">
    <location>
        <begin position="92"/>
        <end position="219"/>
    </location>
</feature>
<organism evidence="7 8">
    <name type="scientific">Ferrimonas pelagia</name>
    <dbReference type="NCBI Taxonomy" id="1177826"/>
    <lineage>
        <taxon>Bacteria</taxon>
        <taxon>Pseudomonadati</taxon>
        <taxon>Pseudomonadota</taxon>
        <taxon>Gammaproteobacteria</taxon>
        <taxon>Alteromonadales</taxon>
        <taxon>Ferrimonadaceae</taxon>
        <taxon>Ferrimonas</taxon>
    </lineage>
</organism>
<reference evidence="8" key="1">
    <citation type="journal article" date="2019" name="Int. J. Syst. Evol. Microbiol.">
        <title>The Global Catalogue of Microorganisms (GCM) 10K type strain sequencing project: providing services to taxonomists for standard genome sequencing and annotation.</title>
        <authorList>
            <consortium name="The Broad Institute Genomics Platform"/>
            <consortium name="The Broad Institute Genome Sequencing Center for Infectious Disease"/>
            <person name="Wu L."/>
            <person name="Ma J."/>
        </authorList>
    </citation>
    <scope>NUCLEOTIDE SEQUENCE [LARGE SCALE GENOMIC DNA]</scope>
    <source>
        <strain evidence="8">JCM 18401</strain>
    </source>
</reference>
<evidence type="ECO:0000256" key="3">
    <source>
        <dbReference type="ARBA" id="ARBA00022964"/>
    </source>
</evidence>